<evidence type="ECO:0000313" key="1">
    <source>
        <dbReference type="EMBL" id="SHH49636.1"/>
    </source>
</evidence>
<dbReference type="EMBL" id="FQXS01000003">
    <property type="protein sequence ID" value="SHH49636.1"/>
    <property type="molecule type" value="Genomic_DNA"/>
</dbReference>
<organism evidence="1 2">
    <name type="scientific">Desulfofustis glycolicus DSM 9705</name>
    <dbReference type="NCBI Taxonomy" id="1121409"/>
    <lineage>
        <taxon>Bacteria</taxon>
        <taxon>Pseudomonadati</taxon>
        <taxon>Thermodesulfobacteriota</taxon>
        <taxon>Desulfobulbia</taxon>
        <taxon>Desulfobulbales</taxon>
        <taxon>Desulfocapsaceae</taxon>
        <taxon>Desulfofustis</taxon>
    </lineage>
</organism>
<keyword evidence="2" id="KW-1185">Reference proteome</keyword>
<name>A0A1M5TFZ6_9BACT</name>
<dbReference type="AlphaFoldDB" id="A0A1M5TFZ6"/>
<gene>
    <name evidence="1" type="ORF">SAMN02745124_00698</name>
</gene>
<accession>A0A1M5TFZ6</accession>
<reference evidence="1 2" key="1">
    <citation type="submission" date="2016-11" db="EMBL/GenBank/DDBJ databases">
        <authorList>
            <person name="Jaros S."/>
            <person name="Januszkiewicz K."/>
            <person name="Wedrychowicz H."/>
        </authorList>
    </citation>
    <scope>NUCLEOTIDE SEQUENCE [LARGE SCALE GENOMIC DNA]</scope>
    <source>
        <strain evidence="1 2">DSM 9705</strain>
    </source>
</reference>
<proteinExistence type="predicted"/>
<dbReference type="Proteomes" id="UP000184139">
    <property type="component" value="Unassembled WGS sequence"/>
</dbReference>
<dbReference type="RefSeq" id="WP_143165895.1">
    <property type="nucleotide sequence ID" value="NZ_FQXS01000003.1"/>
</dbReference>
<protein>
    <submittedName>
        <fullName evidence="1">Uncharacterized protein</fullName>
    </submittedName>
</protein>
<evidence type="ECO:0000313" key="2">
    <source>
        <dbReference type="Proteomes" id="UP000184139"/>
    </source>
</evidence>
<sequence length="70" mass="7564">MVETTRSVLVTPTLSLLLTTPSWSEPVKLAVFQANDPAKLHRVIDVIARYRVAGSSPLRGKTANNFSGSP</sequence>